<keyword evidence="7" id="KW-1185">Reference proteome</keyword>
<dbReference type="OrthoDB" id="1024009at2759"/>
<evidence type="ECO:0000256" key="3">
    <source>
        <dbReference type="ARBA" id="ARBA00022801"/>
    </source>
</evidence>
<evidence type="ECO:0000313" key="6">
    <source>
        <dbReference type="EMBL" id="VVB01962.1"/>
    </source>
</evidence>
<sequence>MQGLRKDDSDVDQAGCTPSSKEKMSEQAWNVYMIKTIPQNYQTGDCGVYTLKYIECLALGHSYDGLCDSNMPAIRLKLTAEMMDELPEDEIVQLSDPNPRGPSDDKVPLQTNSVK</sequence>
<dbReference type="GO" id="GO:0008234">
    <property type="term" value="F:cysteine-type peptidase activity"/>
    <property type="evidence" value="ECO:0007669"/>
    <property type="project" value="InterPro"/>
</dbReference>
<feature type="region of interest" description="Disordered" evidence="4">
    <location>
        <begin position="88"/>
        <end position="115"/>
    </location>
</feature>
<comment type="caution">
    <text evidence="6">The sequence shown here is derived from an EMBL/GenBank/DDBJ whole genome shotgun (WGS) entry which is preliminary data.</text>
</comment>
<dbReference type="Pfam" id="PF02902">
    <property type="entry name" value="Peptidase_C48"/>
    <property type="match status" value="1"/>
</dbReference>
<dbReference type="InterPro" id="IPR003653">
    <property type="entry name" value="Peptidase_C48_C"/>
</dbReference>
<dbReference type="Gene3D" id="3.40.395.10">
    <property type="entry name" value="Adenoviral Proteinase, Chain A"/>
    <property type="match status" value="1"/>
</dbReference>
<keyword evidence="3" id="KW-0378">Hydrolase</keyword>
<dbReference type="Proteomes" id="UP000489600">
    <property type="component" value="Unassembled WGS sequence"/>
</dbReference>
<dbReference type="AlphaFoldDB" id="A0A565BK06"/>
<evidence type="ECO:0000256" key="1">
    <source>
        <dbReference type="ARBA" id="ARBA00005234"/>
    </source>
</evidence>
<dbReference type="InterPro" id="IPR038765">
    <property type="entry name" value="Papain-like_cys_pep_sf"/>
</dbReference>
<organism evidence="6 7">
    <name type="scientific">Arabis nemorensis</name>
    <dbReference type="NCBI Taxonomy" id="586526"/>
    <lineage>
        <taxon>Eukaryota</taxon>
        <taxon>Viridiplantae</taxon>
        <taxon>Streptophyta</taxon>
        <taxon>Embryophyta</taxon>
        <taxon>Tracheophyta</taxon>
        <taxon>Spermatophyta</taxon>
        <taxon>Magnoliopsida</taxon>
        <taxon>eudicotyledons</taxon>
        <taxon>Gunneridae</taxon>
        <taxon>Pentapetalae</taxon>
        <taxon>rosids</taxon>
        <taxon>malvids</taxon>
        <taxon>Brassicales</taxon>
        <taxon>Brassicaceae</taxon>
        <taxon>Arabideae</taxon>
        <taxon>Arabis</taxon>
    </lineage>
</organism>
<dbReference type="SUPFAM" id="SSF54001">
    <property type="entry name" value="Cysteine proteinases"/>
    <property type="match status" value="1"/>
</dbReference>
<comment type="similarity">
    <text evidence="1">Belongs to the peptidase C48 family.</text>
</comment>
<evidence type="ECO:0000256" key="2">
    <source>
        <dbReference type="ARBA" id="ARBA00022670"/>
    </source>
</evidence>
<feature type="region of interest" description="Disordered" evidence="4">
    <location>
        <begin position="1"/>
        <end position="24"/>
    </location>
</feature>
<proteinExistence type="inferred from homology"/>
<gene>
    <name evidence="6" type="ORF">ANE_LOCUS12406</name>
</gene>
<dbReference type="EMBL" id="CABITT030000004">
    <property type="protein sequence ID" value="VVB01962.1"/>
    <property type="molecule type" value="Genomic_DNA"/>
</dbReference>
<name>A0A565BK06_9BRAS</name>
<evidence type="ECO:0000259" key="5">
    <source>
        <dbReference type="Pfam" id="PF02902"/>
    </source>
</evidence>
<evidence type="ECO:0000256" key="4">
    <source>
        <dbReference type="SAM" id="MobiDB-lite"/>
    </source>
</evidence>
<dbReference type="GO" id="GO:0006508">
    <property type="term" value="P:proteolysis"/>
    <property type="evidence" value="ECO:0007669"/>
    <property type="project" value="UniProtKB-KW"/>
</dbReference>
<feature type="domain" description="Ubiquitin-like protease family profile" evidence="5">
    <location>
        <begin position="18"/>
        <end position="85"/>
    </location>
</feature>
<accession>A0A565BK06</accession>
<keyword evidence="2" id="KW-0645">Protease</keyword>
<protein>
    <recommendedName>
        <fullName evidence="5">Ubiquitin-like protease family profile domain-containing protein</fullName>
    </recommendedName>
</protein>
<reference evidence="6" key="1">
    <citation type="submission" date="2019-07" db="EMBL/GenBank/DDBJ databases">
        <authorList>
            <person name="Dittberner H."/>
        </authorList>
    </citation>
    <scope>NUCLEOTIDE SEQUENCE [LARGE SCALE GENOMIC DNA]</scope>
</reference>
<evidence type="ECO:0000313" key="7">
    <source>
        <dbReference type="Proteomes" id="UP000489600"/>
    </source>
</evidence>